<evidence type="ECO:0000256" key="9">
    <source>
        <dbReference type="ARBA" id="ARBA00022949"/>
    </source>
</evidence>
<dbReference type="PANTHER" id="PTHR47972:SF28">
    <property type="entry name" value="KINESIN-LIKE PROTEIN KLP-3"/>
    <property type="match status" value="1"/>
</dbReference>
<name>A0AAD9UC76_RIDPI</name>
<evidence type="ECO:0000256" key="3">
    <source>
        <dbReference type="ARBA" id="ARBA00004536"/>
    </source>
</evidence>
<keyword evidence="9" id="KW-0965">Cell junction</keyword>
<keyword evidence="6 17" id="KW-0493">Microtubule</keyword>
<organism evidence="21 22">
    <name type="scientific">Ridgeia piscesae</name>
    <name type="common">Tubeworm</name>
    <dbReference type="NCBI Taxonomy" id="27915"/>
    <lineage>
        <taxon>Eukaryota</taxon>
        <taxon>Metazoa</taxon>
        <taxon>Spiralia</taxon>
        <taxon>Lophotrochozoa</taxon>
        <taxon>Annelida</taxon>
        <taxon>Polychaeta</taxon>
        <taxon>Sedentaria</taxon>
        <taxon>Canalipalpata</taxon>
        <taxon>Sabellida</taxon>
        <taxon>Siboglinidae</taxon>
        <taxon>Ridgeia</taxon>
    </lineage>
</organism>
<gene>
    <name evidence="21" type="ORF">NP493_283g03000</name>
</gene>
<evidence type="ECO:0000259" key="20">
    <source>
        <dbReference type="PROSITE" id="PS50067"/>
    </source>
</evidence>
<comment type="subcellular location">
    <subcellularLocation>
        <location evidence="3">Cell junction</location>
        <location evidence="3">Adherens junction</location>
    </subcellularLocation>
    <subcellularLocation>
        <location evidence="2">Cytoplasm</location>
        <location evidence="2">Cytoskeleton</location>
        <location evidence="2">Microtubule organizing center</location>
        <location evidence="2">Centrosome</location>
    </subcellularLocation>
    <subcellularLocation>
        <location evidence="1">Cytoplasmic vesicle membrane</location>
        <topology evidence="1">Peripheral membrane protein</topology>
    </subcellularLocation>
</comment>
<evidence type="ECO:0000313" key="22">
    <source>
        <dbReference type="Proteomes" id="UP001209878"/>
    </source>
</evidence>
<dbReference type="CDD" id="cd01366">
    <property type="entry name" value="KISc_C_terminal"/>
    <property type="match status" value="1"/>
</dbReference>
<keyword evidence="11" id="KW-0472">Membrane</keyword>
<evidence type="ECO:0000256" key="8">
    <source>
        <dbReference type="ARBA" id="ARBA00022840"/>
    </source>
</evidence>
<feature type="region of interest" description="Disordered" evidence="19">
    <location>
        <begin position="935"/>
        <end position="972"/>
    </location>
</feature>
<evidence type="ECO:0000256" key="7">
    <source>
        <dbReference type="ARBA" id="ARBA00022741"/>
    </source>
</evidence>
<dbReference type="InterPro" id="IPR019821">
    <property type="entry name" value="Kinesin_motor_CS"/>
</dbReference>
<dbReference type="Gene3D" id="1.20.1480.30">
    <property type="entry name" value="Designed four-helix bundle protein"/>
    <property type="match status" value="1"/>
</dbReference>
<evidence type="ECO:0000256" key="6">
    <source>
        <dbReference type="ARBA" id="ARBA00022701"/>
    </source>
</evidence>
<keyword evidence="5" id="KW-0597">Phosphoprotein</keyword>
<reference evidence="21" key="1">
    <citation type="journal article" date="2023" name="Mol. Biol. Evol.">
        <title>Third-Generation Sequencing Reveals the Adaptive Role of the Epigenome in Three Deep-Sea Polychaetes.</title>
        <authorList>
            <person name="Perez M."/>
            <person name="Aroh O."/>
            <person name="Sun Y."/>
            <person name="Lan Y."/>
            <person name="Juniper S.K."/>
            <person name="Young C.R."/>
            <person name="Angers B."/>
            <person name="Qian P.Y."/>
        </authorList>
    </citation>
    <scope>NUCLEOTIDE SEQUENCE</scope>
    <source>
        <strain evidence="21">R07B-5</strain>
    </source>
</reference>
<evidence type="ECO:0000256" key="5">
    <source>
        <dbReference type="ARBA" id="ARBA00022553"/>
    </source>
</evidence>
<dbReference type="EMBL" id="JAODUO010000283">
    <property type="protein sequence ID" value="KAK2184083.1"/>
    <property type="molecule type" value="Genomic_DNA"/>
</dbReference>
<dbReference type="SMART" id="SM00129">
    <property type="entry name" value="KISc"/>
    <property type="match status" value="1"/>
</dbReference>
<feature type="coiled-coil region" evidence="18">
    <location>
        <begin position="174"/>
        <end position="343"/>
    </location>
</feature>
<dbReference type="GO" id="GO:0005813">
    <property type="term" value="C:centrosome"/>
    <property type="evidence" value="ECO:0007669"/>
    <property type="project" value="UniProtKB-SubCell"/>
</dbReference>
<dbReference type="GO" id="GO:0005874">
    <property type="term" value="C:microtubule"/>
    <property type="evidence" value="ECO:0007669"/>
    <property type="project" value="UniProtKB-KW"/>
</dbReference>
<keyword evidence="12 16" id="KW-0505">Motor protein</keyword>
<comment type="caution">
    <text evidence="21">The sequence shown here is derived from an EMBL/GenBank/DDBJ whole genome shotgun (WGS) entry which is preliminary data.</text>
</comment>
<evidence type="ECO:0000256" key="16">
    <source>
        <dbReference type="PROSITE-ProRule" id="PRU00283"/>
    </source>
</evidence>
<dbReference type="PROSITE" id="PS50067">
    <property type="entry name" value="KINESIN_MOTOR_2"/>
    <property type="match status" value="1"/>
</dbReference>
<evidence type="ECO:0000256" key="17">
    <source>
        <dbReference type="RuleBase" id="RU000394"/>
    </source>
</evidence>
<evidence type="ECO:0000256" key="15">
    <source>
        <dbReference type="ARBA" id="ARBA00060102"/>
    </source>
</evidence>
<dbReference type="InterPro" id="IPR027417">
    <property type="entry name" value="P-loop_NTPase"/>
</dbReference>
<dbReference type="GO" id="GO:0005912">
    <property type="term" value="C:adherens junction"/>
    <property type="evidence" value="ECO:0007669"/>
    <property type="project" value="UniProtKB-SubCell"/>
</dbReference>
<comment type="similarity">
    <text evidence="16 17">Belongs to the TRAFAC class myosin-kinesin ATPase superfamily. Kinesin family.</text>
</comment>
<evidence type="ECO:0000256" key="1">
    <source>
        <dbReference type="ARBA" id="ARBA00004284"/>
    </source>
</evidence>
<evidence type="ECO:0000256" key="11">
    <source>
        <dbReference type="ARBA" id="ARBA00023136"/>
    </source>
</evidence>
<protein>
    <recommendedName>
        <fullName evidence="17">Kinesin-like protein</fullName>
    </recommendedName>
</protein>
<dbReference type="GO" id="GO:0005524">
    <property type="term" value="F:ATP binding"/>
    <property type="evidence" value="ECO:0007669"/>
    <property type="project" value="UniProtKB-UniRule"/>
</dbReference>
<feature type="compositionally biased region" description="Basic and acidic residues" evidence="19">
    <location>
        <begin position="938"/>
        <end position="948"/>
    </location>
</feature>
<proteinExistence type="inferred from homology"/>
<dbReference type="InterPro" id="IPR001752">
    <property type="entry name" value="Kinesin_motor_dom"/>
</dbReference>
<dbReference type="SUPFAM" id="SSF52540">
    <property type="entry name" value="P-loop containing nucleoside triphosphate hydrolases"/>
    <property type="match status" value="1"/>
</dbReference>
<feature type="region of interest" description="Disordered" evidence="19">
    <location>
        <begin position="359"/>
        <end position="379"/>
    </location>
</feature>
<dbReference type="PANTHER" id="PTHR47972">
    <property type="entry name" value="KINESIN-LIKE PROTEIN KLP-3"/>
    <property type="match status" value="1"/>
</dbReference>
<comment type="function">
    <text evidence="15">Minus-end microtubule-dependent motor protein. Involved in apically targeted transport. Required for zonula adherens maintenance.</text>
</comment>
<keyword evidence="8 16" id="KW-0067">ATP-binding</keyword>
<evidence type="ECO:0000256" key="12">
    <source>
        <dbReference type="ARBA" id="ARBA00023175"/>
    </source>
</evidence>
<accession>A0AAD9UC76</accession>
<feature type="binding site" evidence="16">
    <location>
        <begin position="694"/>
        <end position="701"/>
    </location>
    <ligand>
        <name>ATP</name>
        <dbReference type="ChEBI" id="CHEBI:30616"/>
    </ligand>
</feature>
<keyword evidence="13" id="KW-0206">Cytoskeleton</keyword>
<keyword evidence="10 18" id="KW-0175">Coiled coil</keyword>
<evidence type="ECO:0000256" key="4">
    <source>
        <dbReference type="ARBA" id="ARBA00022490"/>
    </source>
</evidence>
<dbReference type="AlphaFoldDB" id="A0AAD9UC76"/>
<feature type="compositionally biased region" description="Low complexity" evidence="19">
    <location>
        <begin position="954"/>
        <end position="972"/>
    </location>
</feature>
<evidence type="ECO:0000256" key="14">
    <source>
        <dbReference type="ARBA" id="ARBA00023329"/>
    </source>
</evidence>
<evidence type="ECO:0000256" key="19">
    <source>
        <dbReference type="SAM" id="MobiDB-lite"/>
    </source>
</evidence>
<dbReference type="GO" id="GO:0005871">
    <property type="term" value="C:kinesin complex"/>
    <property type="evidence" value="ECO:0007669"/>
    <property type="project" value="UniProtKB-ARBA"/>
</dbReference>
<dbReference type="PRINTS" id="PR00380">
    <property type="entry name" value="KINESINHEAVY"/>
</dbReference>
<sequence length="972" mass="109839">MTFTPRLAGEHARPSPSRIELWKEELGLDDADDYLSQNSDEDVDEGISKVSGDNCLSIEFQALQKELTARNAQRDELLFSVKMLSDKNRQYRSRLEQEESTKKHQLKILQKTHRSHLEEKKELIENLEALIEELEEKVAWCEGKGKTVTDGSSEKVTDRTKKLVEQICSLQSEKATLTAQLMTLQANLDAHKGRKDKEVKELKVTNEKVLKEKGELEEKIFKMQATKGSGDTDTEKQLHKLEQENDCLQRDLMDSQQKLSAVQCLNSSSENDSERLMRKLQEENERLKAHIATLETTIHKSASDFNERETKWKGEIHQLTCDLQRASQETRELTVQLMALQAKSPEVVTRIERVQVESDSSKDALEKCSSSLSQSQKETRTLRSQLTSLEAKYREVELRLAETTQQASQLELVSSEQKQVSSELEQVSSERDCVSNELEQVSKDRQEVSRRLQQLETETAARDSQLTTSQSLVQELQLQVEQHQADMTSLTAHVTTERDLLLEGHRQEVLRLQQEASERNCRLSETVSALKATIIVISPEMEQLRREYLTLKTYCRQLPTIIRCAVEQTTKRIVAALSEISQLNQELVHKYRKEMQLRKRYLNELIELKGNIRVFCRIRPKIAEDMNGPNAETVVLCDQSDDAIVHVSNKGRLNTFELDRVFQPEATQKEVFSEVHSLVLSCLDGYNVCIFAYGQTGSGKTYTMEGTARDPGINQRALQELFLQIEERSADWSYTISVSVLEIYNETIRDLLSAQESVLEVKMSPEGGLHVPGLASFIVHNVDDVNEVFSVGQENRATEATNMNEHSSRSHALMCVSVVGTNKTTGAKSLGKLNLVDLAGSERVSKSGADGARLKEAQSINKSLSSIGDVIHALRSKQPHVPYRNSKLTYLLQDSLGGDSKTLMIVQVAPVEKNVSETLTSLNFAKRVRTVELGAASKKTETSEEHGHGSRLLTPNRPTSRSTTPSRLYKRK</sequence>
<dbReference type="GO" id="GO:0030659">
    <property type="term" value="C:cytoplasmic vesicle membrane"/>
    <property type="evidence" value="ECO:0007669"/>
    <property type="project" value="UniProtKB-SubCell"/>
</dbReference>
<keyword evidence="4" id="KW-0963">Cytoplasm</keyword>
<feature type="coiled-coil region" evidence="18">
    <location>
        <begin position="81"/>
        <end position="144"/>
    </location>
</feature>
<dbReference type="GO" id="GO:0003777">
    <property type="term" value="F:microtubule motor activity"/>
    <property type="evidence" value="ECO:0007669"/>
    <property type="project" value="InterPro"/>
</dbReference>
<dbReference type="Gene3D" id="3.40.850.10">
    <property type="entry name" value="Kinesin motor domain"/>
    <property type="match status" value="1"/>
</dbReference>
<evidence type="ECO:0000256" key="2">
    <source>
        <dbReference type="ARBA" id="ARBA00004300"/>
    </source>
</evidence>
<dbReference type="GO" id="GO:0007018">
    <property type="term" value="P:microtubule-based movement"/>
    <property type="evidence" value="ECO:0007669"/>
    <property type="project" value="InterPro"/>
</dbReference>
<dbReference type="InterPro" id="IPR036961">
    <property type="entry name" value="Kinesin_motor_dom_sf"/>
</dbReference>
<evidence type="ECO:0000256" key="13">
    <source>
        <dbReference type="ARBA" id="ARBA00023212"/>
    </source>
</evidence>
<dbReference type="InterPro" id="IPR027640">
    <property type="entry name" value="Kinesin-like_fam"/>
</dbReference>
<evidence type="ECO:0000256" key="18">
    <source>
        <dbReference type="SAM" id="Coils"/>
    </source>
</evidence>
<keyword evidence="14" id="KW-0968">Cytoplasmic vesicle</keyword>
<keyword evidence="7 16" id="KW-0547">Nucleotide-binding</keyword>
<dbReference type="Pfam" id="PF00225">
    <property type="entry name" value="Kinesin"/>
    <property type="match status" value="1"/>
</dbReference>
<dbReference type="Proteomes" id="UP001209878">
    <property type="component" value="Unassembled WGS sequence"/>
</dbReference>
<dbReference type="GO" id="GO:0008017">
    <property type="term" value="F:microtubule binding"/>
    <property type="evidence" value="ECO:0007669"/>
    <property type="project" value="InterPro"/>
</dbReference>
<dbReference type="PROSITE" id="PS00411">
    <property type="entry name" value="KINESIN_MOTOR_1"/>
    <property type="match status" value="1"/>
</dbReference>
<evidence type="ECO:0000256" key="10">
    <source>
        <dbReference type="ARBA" id="ARBA00023054"/>
    </source>
</evidence>
<keyword evidence="22" id="KW-1185">Reference proteome</keyword>
<dbReference type="FunFam" id="3.40.850.10:FF:000022">
    <property type="entry name" value="Kinesin-like protein"/>
    <property type="match status" value="1"/>
</dbReference>
<evidence type="ECO:0000313" key="21">
    <source>
        <dbReference type="EMBL" id="KAK2184083.1"/>
    </source>
</evidence>
<feature type="compositionally biased region" description="Polar residues" evidence="19">
    <location>
        <begin position="368"/>
        <end position="379"/>
    </location>
</feature>
<feature type="domain" description="Kinesin motor" evidence="20">
    <location>
        <begin position="611"/>
        <end position="931"/>
    </location>
</feature>